<dbReference type="Pfam" id="PF00172">
    <property type="entry name" value="Zn_clus"/>
    <property type="match status" value="1"/>
</dbReference>
<protein>
    <submittedName>
        <fullName evidence="5">Quinic acid utilization activator</fullName>
    </submittedName>
</protein>
<dbReference type="Pfam" id="PF04082">
    <property type="entry name" value="Fungal_trans"/>
    <property type="match status" value="1"/>
</dbReference>
<keyword evidence="1" id="KW-0479">Metal-binding</keyword>
<dbReference type="InterPro" id="IPR001138">
    <property type="entry name" value="Zn2Cys6_DnaBD"/>
</dbReference>
<dbReference type="Proteomes" id="UP000756132">
    <property type="component" value="Chromosome 7"/>
</dbReference>
<dbReference type="CDD" id="cd12148">
    <property type="entry name" value="fungal_TF_MHR"/>
    <property type="match status" value="1"/>
</dbReference>
<dbReference type="InterPro" id="IPR007219">
    <property type="entry name" value="XnlR_reg_dom"/>
</dbReference>
<dbReference type="PANTHER" id="PTHR47655">
    <property type="entry name" value="QUINIC ACID UTILIZATION ACTIVATOR"/>
    <property type="match status" value="1"/>
</dbReference>
<evidence type="ECO:0000256" key="3">
    <source>
        <dbReference type="SAM" id="MobiDB-lite"/>
    </source>
</evidence>
<feature type="region of interest" description="Disordered" evidence="3">
    <location>
        <begin position="552"/>
        <end position="579"/>
    </location>
</feature>
<keyword evidence="2" id="KW-0539">Nucleus</keyword>
<dbReference type="Gene3D" id="4.10.240.10">
    <property type="entry name" value="Zn(2)-C6 fungal-type DNA-binding domain"/>
    <property type="match status" value="1"/>
</dbReference>
<proteinExistence type="predicted"/>
<evidence type="ECO:0000259" key="4">
    <source>
        <dbReference type="PROSITE" id="PS50048"/>
    </source>
</evidence>
<dbReference type="PROSITE" id="PS00463">
    <property type="entry name" value="ZN2_CY6_FUNGAL_1"/>
    <property type="match status" value="1"/>
</dbReference>
<dbReference type="GO" id="GO:0003677">
    <property type="term" value="F:DNA binding"/>
    <property type="evidence" value="ECO:0007669"/>
    <property type="project" value="InterPro"/>
</dbReference>
<dbReference type="OMA" id="CHTCETQ"/>
<dbReference type="GO" id="GO:0006351">
    <property type="term" value="P:DNA-templated transcription"/>
    <property type="evidence" value="ECO:0007669"/>
    <property type="project" value="InterPro"/>
</dbReference>
<evidence type="ECO:0000313" key="6">
    <source>
        <dbReference type="Proteomes" id="UP000756132"/>
    </source>
</evidence>
<dbReference type="InterPro" id="IPR036864">
    <property type="entry name" value="Zn2-C6_fun-type_DNA-bd_sf"/>
</dbReference>
<dbReference type="GeneID" id="71990523"/>
<dbReference type="KEGG" id="ffu:CLAFUR5_10645"/>
<feature type="domain" description="Zn(2)-C6 fungal-type" evidence="4">
    <location>
        <begin position="44"/>
        <end position="74"/>
    </location>
</feature>
<evidence type="ECO:0000313" key="5">
    <source>
        <dbReference type="EMBL" id="UJO20053.1"/>
    </source>
</evidence>
<accession>A0A9Q8PCQ6</accession>
<dbReference type="InterPro" id="IPR052783">
    <property type="entry name" value="Metabolic/Drug-Res_Regulator"/>
</dbReference>
<dbReference type="EMBL" id="CP090169">
    <property type="protein sequence ID" value="UJO20053.1"/>
    <property type="molecule type" value="Genomic_DNA"/>
</dbReference>
<dbReference type="PANTHER" id="PTHR47655:SF2">
    <property type="entry name" value="QUINIC ACID UTILIZATION ACTIVATOR"/>
    <property type="match status" value="1"/>
</dbReference>
<evidence type="ECO:0000256" key="2">
    <source>
        <dbReference type="ARBA" id="ARBA00023242"/>
    </source>
</evidence>
<keyword evidence="6" id="KW-1185">Reference proteome</keyword>
<dbReference type="GO" id="GO:0008270">
    <property type="term" value="F:zinc ion binding"/>
    <property type="evidence" value="ECO:0007669"/>
    <property type="project" value="InterPro"/>
</dbReference>
<reference evidence="5" key="2">
    <citation type="journal article" date="2022" name="Microb. Genom.">
        <title>A chromosome-scale genome assembly of the tomato pathogen Cladosporium fulvum reveals a compartmentalized genome architecture and the presence of a dispensable chromosome.</title>
        <authorList>
            <person name="Zaccaron A.Z."/>
            <person name="Chen L.H."/>
            <person name="Samaras A."/>
            <person name="Stergiopoulos I."/>
        </authorList>
    </citation>
    <scope>NUCLEOTIDE SEQUENCE</scope>
    <source>
        <strain evidence="5">Race5_Kim</strain>
    </source>
</reference>
<feature type="compositionally biased region" description="Polar residues" evidence="3">
    <location>
        <begin position="555"/>
        <end position="575"/>
    </location>
</feature>
<dbReference type="PROSITE" id="PS50048">
    <property type="entry name" value="ZN2_CY6_FUNGAL_2"/>
    <property type="match status" value="1"/>
</dbReference>
<dbReference type="GO" id="GO:0045944">
    <property type="term" value="P:positive regulation of transcription by RNA polymerase II"/>
    <property type="evidence" value="ECO:0007669"/>
    <property type="project" value="TreeGrafter"/>
</dbReference>
<organism evidence="5 6">
    <name type="scientific">Passalora fulva</name>
    <name type="common">Tomato leaf mold</name>
    <name type="synonym">Cladosporium fulvum</name>
    <dbReference type="NCBI Taxonomy" id="5499"/>
    <lineage>
        <taxon>Eukaryota</taxon>
        <taxon>Fungi</taxon>
        <taxon>Dikarya</taxon>
        <taxon>Ascomycota</taxon>
        <taxon>Pezizomycotina</taxon>
        <taxon>Dothideomycetes</taxon>
        <taxon>Dothideomycetidae</taxon>
        <taxon>Mycosphaerellales</taxon>
        <taxon>Mycosphaerellaceae</taxon>
        <taxon>Fulvia</taxon>
    </lineage>
</organism>
<gene>
    <name evidence="5" type="ORF">CLAFUR5_10645</name>
</gene>
<feature type="region of interest" description="Disordered" evidence="3">
    <location>
        <begin position="1"/>
        <end position="36"/>
    </location>
</feature>
<dbReference type="OrthoDB" id="3364175at2759"/>
<sequence length="666" mass="71650">MTEDGNETPAERTQGLNANGKRPLEATSSSRKADKAKRVRVSRACDQCRAGREKCDGAQPTCHTCETQSRTCTYHEQPRKRGIQPNYIRTLELTLAWILQRFPDSENQLSQRLPRTHEPAHRVISFKDAVAAEVLHATWRSGIISRQIEQLLSGSDIDIPQASSSRDLTTASYQSPPLSVPSDNAAFQSEHQEITTTSDANVLPSQHLHARDLPPARSLVLPQDSWALLEHYFTFTQTWLPITEKHDIMRLMYSFPAEGLPMAEARAAEYAELWSIMAWSAFGIGPQSGTSFEQCHSIAKALIPTNDGLQLGHVKALLILGVIELARSSYLAAWLTIGSAVRVLTHYQSGQGLGFALGGTRVKHTVLAAFLLEQVVASHTGAVGHLKHDNVRALGLLVEDGLEEWEPWNDPAASSSSTPAKSPARSISTFNALVRLALSATARDAGAGQIPPAPSGLGVVSILLRNATAANSRLHPMRVLAAKGMDHTPSFQDSPTESMHQAGSLSVQHHGRTTPSPAAGWGPRPAIVGDASSEQHYPFMSIPNEAAEPFAANGPAQTATSAGISDPWTSNTGSQAGDPYSFQAGSIDHAATGGGDIFEELAMLERTDSTHNPNFMQNLGFGPDLDLAEFFGADVYQPSDPLLGYMQPESLGDMPQDFGGTTEGAG</sequence>
<dbReference type="AlphaFoldDB" id="A0A9Q8PCQ6"/>
<dbReference type="CDD" id="cd00067">
    <property type="entry name" value="GAL4"/>
    <property type="match status" value="1"/>
</dbReference>
<dbReference type="SUPFAM" id="SSF57701">
    <property type="entry name" value="Zn2/Cys6 DNA-binding domain"/>
    <property type="match status" value="1"/>
</dbReference>
<evidence type="ECO:0000256" key="1">
    <source>
        <dbReference type="ARBA" id="ARBA00022723"/>
    </source>
</evidence>
<reference evidence="5" key="1">
    <citation type="submission" date="2021-12" db="EMBL/GenBank/DDBJ databases">
        <authorList>
            <person name="Zaccaron A."/>
            <person name="Stergiopoulos I."/>
        </authorList>
    </citation>
    <scope>NUCLEOTIDE SEQUENCE</scope>
    <source>
        <strain evidence="5">Race5_Kim</strain>
    </source>
</reference>
<feature type="compositionally biased region" description="Polar residues" evidence="3">
    <location>
        <begin position="489"/>
        <end position="507"/>
    </location>
</feature>
<dbReference type="GO" id="GO:0000981">
    <property type="term" value="F:DNA-binding transcription factor activity, RNA polymerase II-specific"/>
    <property type="evidence" value="ECO:0007669"/>
    <property type="project" value="InterPro"/>
</dbReference>
<dbReference type="RefSeq" id="XP_047764419.1">
    <property type="nucleotide sequence ID" value="XM_047909793.1"/>
</dbReference>
<name>A0A9Q8PCQ6_PASFU</name>
<feature type="region of interest" description="Disordered" evidence="3">
    <location>
        <begin position="486"/>
        <end position="530"/>
    </location>
</feature>
<dbReference type="SMART" id="SM00066">
    <property type="entry name" value="GAL4"/>
    <property type="match status" value="1"/>
</dbReference>